<evidence type="ECO:0000256" key="6">
    <source>
        <dbReference type="ARBA" id="ARBA00022801"/>
    </source>
</evidence>
<name>A0A366IKJ3_9MICO</name>
<accession>A0A366IKJ3</accession>
<dbReference type="Gene3D" id="3.40.350.10">
    <property type="entry name" value="Creatinase/prolidase N-terminal domain"/>
    <property type="match status" value="1"/>
</dbReference>
<keyword evidence="6" id="KW-0378">Hydrolase</keyword>
<dbReference type="InterPro" id="IPR052433">
    <property type="entry name" value="X-Pro_dipept-like"/>
</dbReference>
<keyword evidence="5 8" id="KW-0479">Metal-binding</keyword>
<dbReference type="GO" id="GO:0006508">
    <property type="term" value="P:proteolysis"/>
    <property type="evidence" value="ECO:0007669"/>
    <property type="project" value="TreeGrafter"/>
</dbReference>
<proteinExistence type="inferred from homology"/>
<evidence type="ECO:0000259" key="10">
    <source>
        <dbReference type="SMART" id="SM01011"/>
    </source>
</evidence>
<protein>
    <recommendedName>
        <fullName evidence="4">Xaa-Pro aminopeptidase</fullName>
        <ecNumber evidence="4">3.4.11.9</ecNumber>
    </recommendedName>
</protein>
<dbReference type="GO" id="GO:0070006">
    <property type="term" value="F:metalloaminopeptidase activity"/>
    <property type="evidence" value="ECO:0007669"/>
    <property type="project" value="InterPro"/>
</dbReference>
<gene>
    <name evidence="11" type="ORF">DFO65_103245</name>
</gene>
<dbReference type="InterPro" id="IPR029149">
    <property type="entry name" value="Creatin/AminoP/Spt16_N"/>
</dbReference>
<evidence type="ECO:0000256" key="8">
    <source>
        <dbReference type="RuleBase" id="RU000590"/>
    </source>
</evidence>
<dbReference type="CDD" id="cd01087">
    <property type="entry name" value="Prolidase"/>
    <property type="match status" value="1"/>
</dbReference>
<dbReference type="EC" id="3.4.11.9" evidence="4"/>
<keyword evidence="11" id="KW-0031">Aminopeptidase</keyword>
<evidence type="ECO:0000256" key="7">
    <source>
        <dbReference type="ARBA" id="ARBA00023211"/>
    </source>
</evidence>
<dbReference type="Pfam" id="PF05195">
    <property type="entry name" value="AMP_N"/>
    <property type="match status" value="1"/>
</dbReference>
<feature type="compositionally biased region" description="Polar residues" evidence="9">
    <location>
        <begin position="1"/>
        <end position="13"/>
    </location>
</feature>
<comment type="similarity">
    <text evidence="3 8">Belongs to the peptidase M24B family.</text>
</comment>
<comment type="catalytic activity">
    <reaction evidence="1">
        <text>Release of any N-terminal amino acid, including proline, that is linked to proline, even from a dipeptide or tripeptide.</text>
        <dbReference type="EC" id="3.4.11.9"/>
    </reaction>
</comment>
<keyword evidence="12" id="KW-1185">Reference proteome</keyword>
<dbReference type="InterPro" id="IPR007865">
    <property type="entry name" value="Aminopep_P_N"/>
</dbReference>
<dbReference type="GO" id="GO:0030145">
    <property type="term" value="F:manganese ion binding"/>
    <property type="evidence" value="ECO:0007669"/>
    <property type="project" value="InterPro"/>
</dbReference>
<dbReference type="SUPFAM" id="SSF55920">
    <property type="entry name" value="Creatinase/aminopeptidase"/>
    <property type="match status" value="1"/>
</dbReference>
<evidence type="ECO:0000313" key="12">
    <source>
        <dbReference type="Proteomes" id="UP000253509"/>
    </source>
</evidence>
<keyword evidence="7" id="KW-0464">Manganese</keyword>
<sequence>MTDPQGTASAPTSAQTPETPATPLTPETAQAPEASGAAQPLADRVNNRSHRPSSEAFRDFVASGWDRTPLDATALDAAGFTPARREAVSRAFPGERLVIPAGSLKVRSNDTDYRFRAHSAFIHLTGLETDSEPDAVLVFEPEDDTHTVTLYFRPRAGADTEEFFSDSRYGEYWVGPRADLEAMRTMTGIATADSSTVDDVITKDLGAISVRLVRQADARVDSVIDLARSQVQADMEISLAGDAELAQTLSELRLIKDDHEISALREAVAITRAGFDNVVRSLPDAVAHRRGERVIETAFETAARTDGNGVGYDTIAAAGDHACTLHWIRNDGQVREGDLVLVDAGAEADSLYTADITRTLPVSGTFTDVQAKIYDTVLEAADAAFAVAAEHVDRPVRFREVHEAAMEVIATRLDEFGLLPVPAAEALSPEGQQHRRWMVHGTSHHLGLDVHDCAQARAEMYLDAHLEPGMVFTIEPGLYFKADDLLVPEEYRGIGVRIEDDVLVTEDGVENLSAGFPRTRAEVEAWVQGR</sequence>
<dbReference type="Pfam" id="PF00557">
    <property type="entry name" value="Peptidase_M24"/>
    <property type="match status" value="1"/>
</dbReference>
<dbReference type="InterPro" id="IPR036005">
    <property type="entry name" value="Creatinase/aminopeptidase-like"/>
</dbReference>
<evidence type="ECO:0000256" key="3">
    <source>
        <dbReference type="ARBA" id="ARBA00008766"/>
    </source>
</evidence>
<dbReference type="RefSeq" id="WP_113903430.1">
    <property type="nucleotide sequence ID" value="NZ_QNSB01000003.1"/>
</dbReference>
<dbReference type="SUPFAM" id="SSF53092">
    <property type="entry name" value="Creatinase/prolidase N-terminal domain"/>
    <property type="match status" value="1"/>
</dbReference>
<comment type="caution">
    <text evidence="11">The sequence shown here is derived from an EMBL/GenBank/DDBJ whole genome shotgun (WGS) entry which is preliminary data.</text>
</comment>
<reference evidence="11 12" key="1">
    <citation type="submission" date="2018-06" db="EMBL/GenBank/DDBJ databases">
        <title>Freshwater and sediment microbial communities from various areas in North America, analyzing microbe dynamics in response to fracking.</title>
        <authorList>
            <person name="Lamendella R."/>
        </authorList>
    </citation>
    <scope>NUCLEOTIDE SEQUENCE [LARGE SCALE GENOMIC DNA]</scope>
    <source>
        <strain evidence="11 12">3b_TX</strain>
    </source>
</reference>
<dbReference type="InterPro" id="IPR001131">
    <property type="entry name" value="Peptidase_M24B_aminopep-P_CS"/>
</dbReference>
<organism evidence="11 12">
    <name type="scientific">Brevibacterium celere</name>
    <dbReference type="NCBI Taxonomy" id="225845"/>
    <lineage>
        <taxon>Bacteria</taxon>
        <taxon>Bacillati</taxon>
        <taxon>Actinomycetota</taxon>
        <taxon>Actinomycetes</taxon>
        <taxon>Micrococcales</taxon>
        <taxon>Brevibacteriaceae</taxon>
        <taxon>Brevibacterium</taxon>
    </lineage>
</organism>
<keyword evidence="11" id="KW-0645">Protease</keyword>
<feature type="domain" description="Aminopeptidase P N-terminal" evidence="10">
    <location>
        <begin position="75"/>
        <end position="221"/>
    </location>
</feature>
<evidence type="ECO:0000256" key="5">
    <source>
        <dbReference type="ARBA" id="ARBA00022723"/>
    </source>
</evidence>
<evidence type="ECO:0000256" key="4">
    <source>
        <dbReference type="ARBA" id="ARBA00012574"/>
    </source>
</evidence>
<dbReference type="Proteomes" id="UP000253509">
    <property type="component" value="Unassembled WGS sequence"/>
</dbReference>
<comment type="cofactor">
    <cofactor evidence="2">
        <name>Mn(2+)</name>
        <dbReference type="ChEBI" id="CHEBI:29035"/>
    </cofactor>
</comment>
<feature type="compositionally biased region" description="Low complexity" evidence="9">
    <location>
        <begin position="14"/>
        <end position="34"/>
    </location>
</feature>
<evidence type="ECO:0000256" key="2">
    <source>
        <dbReference type="ARBA" id="ARBA00001936"/>
    </source>
</evidence>
<dbReference type="SMART" id="SM01011">
    <property type="entry name" value="AMP_N"/>
    <property type="match status" value="1"/>
</dbReference>
<dbReference type="GO" id="GO:0005829">
    <property type="term" value="C:cytosol"/>
    <property type="evidence" value="ECO:0007669"/>
    <property type="project" value="TreeGrafter"/>
</dbReference>
<dbReference type="PANTHER" id="PTHR43226">
    <property type="entry name" value="XAA-PRO AMINOPEPTIDASE 3"/>
    <property type="match status" value="1"/>
</dbReference>
<dbReference type="EMBL" id="QNSB01000003">
    <property type="protein sequence ID" value="RBP72953.1"/>
    <property type="molecule type" value="Genomic_DNA"/>
</dbReference>
<dbReference type="InterPro" id="IPR000994">
    <property type="entry name" value="Pept_M24"/>
</dbReference>
<evidence type="ECO:0000256" key="9">
    <source>
        <dbReference type="SAM" id="MobiDB-lite"/>
    </source>
</evidence>
<dbReference type="PANTHER" id="PTHR43226:SF4">
    <property type="entry name" value="XAA-PRO AMINOPEPTIDASE 3"/>
    <property type="match status" value="1"/>
</dbReference>
<feature type="region of interest" description="Disordered" evidence="9">
    <location>
        <begin position="1"/>
        <end position="53"/>
    </location>
</feature>
<dbReference type="Gene3D" id="3.90.230.10">
    <property type="entry name" value="Creatinase/methionine aminopeptidase superfamily"/>
    <property type="match status" value="1"/>
</dbReference>
<dbReference type="AlphaFoldDB" id="A0A366IKJ3"/>
<dbReference type="PROSITE" id="PS00491">
    <property type="entry name" value="PROLINE_PEPTIDASE"/>
    <property type="match status" value="1"/>
</dbReference>
<evidence type="ECO:0000256" key="1">
    <source>
        <dbReference type="ARBA" id="ARBA00001424"/>
    </source>
</evidence>
<evidence type="ECO:0000313" key="11">
    <source>
        <dbReference type="EMBL" id="RBP72953.1"/>
    </source>
</evidence>